<dbReference type="InterPro" id="IPR045582">
    <property type="entry name" value="Trehalase-like_N"/>
</dbReference>
<feature type="region of interest" description="Disordered" evidence="12">
    <location>
        <begin position="583"/>
        <end position="602"/>
    </location>
</feature>
<evidence type="ECO:0000256" key="12">
    <source>
        <dbReference type="SAM" id="MobiDB-lite"/>
    </source>
</evidence>
<accession>B4DC55</accession>
<dbReference type="EMBL" id="ABVL01000044">
    <property type="protein sequence ID" value="EDY15977.1"/>
    <property type="molecule type" value="Genomic_DNA"/>
</dbReference>
<dbReference type="STRING" id="497964.CfE428DRAFT_6496"/>
<dbReference type="Pfam" id="PF19291">
    <property type="entry name" value="TREH_N"/>
    <property type="match status" value="1"/>
</dbReference>
<gene>
    <name evidence="15" type="ORF">CfE428DRAFT_6496</name>
</gene>
<dbReference type="GO" id="GO:0004555">
    <property type="term" value="F:alpha,alpha-trehalase activity"/>
    <property type="evidence" value="ECO:0007669"/>
    <property type="project" value="UniProtKB-EC"/>
</dbReference>
<sequence>MRIEDYAIIGDTETAAVVGRNGSIDWLCLPRFDSPACFAALLGNEENGCWQICPTAEIAATRRRYREGTLVLETEFDTREGSVRVVDAMPPREKHPDLIRIVEGLRGTVKMKMKLVVRFDHGSTLPWVRRIENHLEFLGGPDALSLWPGVETRGENLTTVAEFTVREGERIPFVLRWHPSYAAAQNEVDPLAQIEATTRWWKEWSARANYKGEWSEAVVRSLITLKALTFAPTGGVVAAVTTSLPERIGGIRNWDYRYCWLRDATFTLFALLDAGYVEEASAWRDWLLRAVAGDPARLQIMYSVSGERRIPETELPWLRGYEDSRPVRTGNSAHQEFQLDVYGELMDAMHKARCAGIPPEEHAWSIQRKLLDHLETVWSEPDNGIWEVRQERRQFTHSKVMAWVAFDRAIRTVERLHLEGPVERWRRLRDQIHEEVCRKGFSAKRQAFVQEFGGKRLDASLLMVPLVGFLPPDDERVQGTVRAIERELMPDGFVLRYDPETSSEVDHLPSGEGAFLLCSFWLVDNYALAGRLAEARELFSRLLSVRNEVGLLTEEYDPRARRLLGNFPQAFSHVGLINSARNLSHGGGPAHRRPQTEQSAPL</sequence>
<dbReference type="eggNOG" id="COG3387">
    <property type="taxonomic scope" value="Bacteria"/>
</dbReference>
<keyword evidence="5 15" id="KW-0378">Hydrolase</keyword>
<dbReference type="SUPFAM" id="SSF48208">
    <property type="entry name" value="Six-hairpin glycosidases"/>
    <property type="match status" value="1"/>
</dbReference>
<protein>
    <recommendedName>
        <fullName evidence="4">Trehalase</fullName>
        <ecNumber evidence="3">3.2.1.28</ecNumber>
    </recommendedName>
    <alternativeName>
        <fullName evidence="8">Alpha,alpha-trehalase</fullName>
    </alternativeName>
    <alternativeName>
        <fullName evidence="9">Alpha,alpha-trehalose glucohydrolase</fullName>
    </alternativeName>
</protein>
<evidence type="ECO:0000256" key="7">
    <source>
        <dbReference type="ARBA" id="ARBA00023295"/>
    </source>
</evidence>
<dbReference type="RefSeq" id="WP_006983813.1">
    <property type="nucleotide sequence ID" value="NZ_ABVL01000044.1"/>
</dbReference>
<evidence type="ECO:0000256" key="10">
    <source>
        <dbReference type="ARBA" id="ARBA00053030"/>
    </source>
</evidence>
<reference evidence="15 16" key="1">
    <citation type="journal article" date="2011" name="J. Bacteriol.">
        <title>Genome sequence of Chthoniobacter flavus Ellin428, an aerobic heterotrophic soil bacterium.</title>
        <authorList>
            <person name="Kant R."/>
            <person name="van Passel M.W."/>
            <person name="Palva A."/>
            <person name="Lucas S."/>
            <person name="Lapidus A."/>
            <person name="Glavina Del Rio T."/>
            <person name="Dalin E."/>
            <person name="Tice H."/>
            <person name="Bruce D."/>
            <person name="Goodwin L."/>
            <person name="Pitluck S."/>
            <person name="Larimer F.W."/>
            <person name="Land M.L."/>
            <person name="Hauser L."/>
            <person name="Sangwan P."/>
            <person name="de Vos W.M."/>
            <person name="Janssen P.H."/>
            <person name="Smidt H."/>
        </authorList>
    </citation>
    <scope>NUCLEOTIDE SEQUENCE [LARGE SCALE GENOMIC DNA]</scope>
    <source>
        <strain evidence="15 16">Ellin428</strain>
    </source>
</reference>
<keyword evidence="6" id="KW-0119">Carbohydrate metabolism</keyword>
<comment type="similarity">
    <text evidence="2">Belongs to the glycosyl hydrolase 15 family.</text>
</comment>
<keyword evidence="7" id="KW-0326">Glycosidase</keyword>
<dbReference type="InterPro" id="IPR011613">
    <property type="entry name" value="GH15-like"/>
</dbReference>
<dbReference type="InParanoid" id="B4DC55"/>
<evidence type="ECO:0000256" key="2">
    <source>
        <dbReference type="ARBA" id="ARBA00006188"/>
    </source>
</evidence>
<dbReference type="FunFam" id="1.50.10.10:FF:000005">
    <property type="entry name" value="Glycosyl hydrolase, glucoamylase"/>
    <property type="match status" value="1"/>
</dbReference>
<evidence type="ECO:0000259" key="13">
    <source>
        <dbReference type="Pfam" id="PF00723"/>
    </source>
</evidence>
<dbReference type="AlphaFoldDB" id="B4DC55"/>
<dbReference type="PANTHER" id="PTHR31616:SF0">
    <property type="entry name" value="GLUCAN 1,4-ALPHA-GLUCOSIDASE"/>
    <property type="match status" value="1"/>
</dbReference>
<comment type="caution">
    <text evidence="15">The sequence shown here is derived from an EMBL/GenBank/DDBJ whole genome shotgun (WGS) entry which is preliminary data.</text>
</comment>
<dbReference type="Gene3D" id="1.50.10.10">
    <property type="match status" value="1"/>
</dbReference>
<dbReference type="GO" id="GO:0005993">
    <property type="term" value="P:trehalose catabolic process"/>
    <property type="evidence" value="ECO:0007669"/>
    <property type="project" value="UniProtKB-ARBA"/>
</dbReference>
<evidence type="ECO:0000256" key="8">
    <source>
        <dbReference type="ARBA" id="ARBA00030473"/>
    </source>
</evidence>
<name>B4DC55_9BACT</name>
<evidence type="ECO:0000256" key="11">
    <source>
        <dbReference type="ARBA" id="ARBA00060615"/>
    </source>
</evidence>
<proteinExistence type="inferred from homology"/>
<evidence type="ECO:0000256" key="6">
    <source>
        <dbReference type="ARBA" id="ARBA00023277"/>
    </source>
</evidence>
<evidence type="ECO:0000259" key="14">
    <source>
        <dbReference type="Pfam" id="PF19291"/>
    </source>
</evidence>
<keyword evidence="16" id="KW-1185">Reference proteome</keyword>
<feature type="domain" description="GH15-like" evidence="13">
    <location>
        <begin position="216"/>
        <end position="580"/>
    </location>
</feature>
<evidence type="ECO:0000313" key="15">
    <source>
        <dbReference type="EMBL" id="EDY15977.1"/>
    </source>
</evidence>
<evidence type="ECO:0000256" key="3">
    <source>
        <dbReference type="ARBA" id="ARBA00012757"/>
    </source>
</evidence>
<evidence type="ECO:0000256" key="4">
    <source>
        <dbReference type="ARBA" id="ARBA00019905"/>
    </source>
</evidence>
<evidence type="ECO:0000256" key="9">
    <source>
        <dbReference type="ARBA" id="ARBA00031637"/>
    </source>
</evidence>
<dbReference type="InterPro" id="IPR008928">
    <property type="entry name" value="6-hairpin_glycosidase_sf"/>
</dbReference>
<comment type="pathway">
    <text evidence="11">Glycan degradation; trehalose degradation; D-glucose from alpha,alpha-trehalose: step 1/1.</text>
</comment>
<dbReference type="Proteomes" id="UP000005824">
    <property type="component" value="Unassembled WGS sequence"/>
</dbReference>
<evidence type="ECO:0000256" key="1">
    <source>
        <dbReference type="ARBA" id="ARBA00001576"/>
    </source>
</evidence>
<evidence type="ECO:0000256" key="5">
    <source>
        <dbReference type="ARBA" id="ARBA00022801"/>
    </source>
</evidence>
<feature type="domain" description="Trehalase-like N-terminal" evidence="14">
    <location>
        <begin position="2"/>
        <end position="175"/>
    </location>
</feature>
<dbReference type="PANTHER" id="PTHR31616">
    <property type="entry name" value="TREHALASE"/>
    <property type="match status" value="1"/>
</dbReference>
<comment type="cofactor">
    <cofactor evidence="10">
        <name>phosphate</name>
        <dbReference type="ChEBI" id="CHEBI:43474"/>
    </cofactor>
</comment>
<dbReference type="Pfam" id="PF00723">
    <property type="entry name" value="Glyco_hydro_15"/>
    <property type="match status" value="1"/>
</dbReference>
<evidence type="ECO:0000313" key="16">
    <source>
        <dbReference type="Proteomes" id="UP000005824"/>
    </source>
</evidence>
<organism evidence="15 16">
    <name type="scientific">Chthoniobacter flavus Ellin428</name>
    <dbReference type="NCBI Taxonomy" id="497964"/>
    <lineage>
        <taxon>Bacteria</taxon>
        <taxon>Pseudomonadati</taxon>
        <taxon>Verrucomicrobiota</taxon>
        <taxon>Spartobacteria</taxon>
        <taxon>Chthoniobacterales</taxon>
        <taxon>Chthoniobacteraceae</taxon>
        <taxon>Chthoniobacter</taxon>
    </lineage>
</organism>
<dbReference type="InterPro" id="IPR012341">
    <property type="entry name" value="6hp_glycosidase-like_sf"/>
</dbReference>
<dbReference type="EC" id="3.2.1.28" evidence="3"/>
<comment type="catalytic activity">
    <reaction evidence="1">
        <text>alpha,alpha-trehalose + H2O = alpha-D-glucose + beta-D-glucose</text>
        <dbReference type="Rhea" id="RHEA:32675"/>
        <dbReference type="ChEBI" id="CHEBI:15377"/>
        <dbReference type="ChEBI" id="CHEBI:15903"/>
        <dbReference type="ChEBI" id="CHEBI:16551"/>
        <dbReference type="ChEBI" id="CHEBI:17925"/>
        <dbReference type="EC" id="3.2.1.28"/>
    </reaction>
</comment>